<dbReference type="EMBL" id="QYUO01000002">
    <property type="protein sequence ID" value="RJF96003.1"/>
    <property type="molecule type" value="Genomic_DNA"/>
</dbReference>
<organism evidence="2 3">
    <name type="scientific">Noviherbaspirillum saxi</name>
    <dbReference type="NCBI Taxonomy" id="2320863"/>
    <lineage>
        <taxon>Bacteria</taxon>
        <taxon>Pseudomonadati</taxon>
        <taxon>Pseudomonadota</taxon>
        <taxon>Betaproteobacteria</taxon>
        <taxon>Burkholderiales</taxon>
        <taxon>Oxalobacteraceae</taxon>
        <taxon>Noviherbaspirillum</taxon>
    </lineage>
</organism>
<evidence type="ECO:0000313" key="2">
    <source>
        <dbReference type="EMBL" id="RJF96003.1"/>
    </source>
</evidence>
<dbReference type="RefSeq" id="WP_119771150.1">
    <property type="nucleotide sequence ID" value="NZ_QYUO01000002.1"/>
</dbReference>
<accession>A0A3A3FKI9</accession>
<evidence type="ECO:0008006" key="4">
    <source>
        <dbReference type="Google" id="ProtNLM"/>
    </source>
</evidence>
<gene>
    <name evidence="2" type="ORF">D3871_21905</name>
</gene>
<proteinExistence type="predicted"/>
<dbReference type="AlphaFoldDB" id="A0A3A3FKI9"/>
<name>A0A3A3FKI9_9BURK</name>
<dbReference type="Proteomes" id="UP000265955">
    <property type="component" value="Unassembled WGS sequence"/>
</dbReference>
<dbReference type="Gene3D" id="3.40.50.410">
    <property type="entry name" value="von Willebrand factor, type A domain"/>
    <property type="match status" value="1"/>
</dbReference>
<sequence>MKYAAFLLGMAVMASAIAGQSDAVPSCYDSKLPTKSVPLDTELFVAIDQSTLLDNALMQSVADNIRPLLAQNNGFSIITFSAYTQGRYMEVKVSGKLDPAMDTSQRNDISKPLLAKFDQCMAKQAQYAGQLIGTALRNAFDGTSSEIAKSDVLGSLKAISLKVRESTARNKVVLLVSDMLENSSISSFYDKGQSVRKIDPAKEMKLAEESQMIGDFSGARIYVIGAGLLSDDANKSKRYRDPKTMQALSAFWQTYFEKSKGQLVEFGQPALLNPIRRN</sequence>
<feature type="chain" id="PRO_5017261998" description="VWFA domain-containing protein" evidence="1">
    <location>
        <begin position="19"/>
        <end position="278"/>
    </location>
</feature>
<comment type="caution">
    <text evidence="2">The sequence shown here is derived from an EMBL/GenBank/DDBJ whole genome shotgun (WGS) entry which is preliminary data.</text>
</comment>
<keyword evidence="1" id="KW-0732">Signal</keyword>
<feature type="signal peptide" evidence="1">
    <location>
        <begin position="1"/>
        <end position="18"/>
    </location>
</feature>
<evidence type="ECO:0000256" key="1">
    <source>
        <dbReference type="SAM" id="SignalP"/>
    </source>
</evidence>
<reference evidence="3" key="1">
    <citation type="submission" date="2018-09" db="EMBL/GenBank/DDBJ databases">
        <authorList>
            <person name="Zhu H."/>
        </authorList>
    </citation>
    <scope>NUCLEOTIDE SEQUENCE [LARGE SCALE GENOMIC DNA]</scope>
    <source>
        <strain evidence="3">K1R23-30</strain>
    </source>
</reference>
<keyword evidence="3" id="KW-1185">Reference proteome</keyword>
<protein>
    <recommendedName>
        <fullName evidence="4">VWFA domain-containing protein</fullName>
    </recommendedName>
</protein>
<evidence type="ECO:0000313" key="3">
    <source>
        <dbReference type="Proteomes" id="UP000265955"/>
    </source>
</evidence>
<dbReference type="OrthoDB" id="5365915at2"/>
<dbReference type="InterPro" id="IPR036465">
    <property type="entry name" value="vWFA_dom_sf"/>
</dbReference>